<feature type="compositionally biased region" description="Low complexity" evidence="11">
    <location>
        <begin position="389"/>
        <end position="408"/>
    </location>
</feature>
<evidence type="ECO:0000256" key="7">
    <source>
        <dbReference type="ARBA" id="ARBA00023054"/>
    </source>
</evidence>
<feature type="compositionally biased region" description="Basic and acidic residues" evidence="11">
    <location>
        <begin position="42"/>
        <end position="51"/>
    </location>
</feature>
<evidence type="ECO:0000256" key="6">
    <source>
        <dbReference type="ARBA" id="ARBA00022989"/>
    </source>
</evidence>
<evidence type="ECO:0000313" key="13">
    <source>
        <dbReference type="EMBL" id="CAH8355106.1"/>
    </source>
</evidence>
<keyword evidence="7 10" id="KW-0175">Coiled coil</keyword>
<evidence type="ECO:0000256" key="4">
    <source>
        <dbReference type="ARBA" id="ARBA00022692"/>
    </source>
</evidence>
<dbReference type="InterPro" id="IPR055282">
    <property type="entry name" value="PPI1-4"/>
</dbReference>
<keyword evidence="14" id="KW-1185">Reference proteome</keyword>
<name>A0ABC8KHA7_ERUVS</name>
<evidence type="ECO:0000256" key="11">
    <source>
        <dbReference type="SAM" id="MobiDB-lite"/>
    </source>
</evidence>
<comment type="caution">
    <text evidence="13">The sequence shown here is derived from an EMBL/GenBank/DDBJ whole genome shotgun (WGS) entry which is preliminary data.</text>
</comment>
<feature type="compositionally biased region" description="Basic and acidic residues" evidence="11">
    <location>
        <begin position="507"/>
        <end position="521"/>
    </location>
</feature>
<feature type="region of interest" description="Disordered" evidence="11">
    <location>
        <begin position="373"/>
        <end position="469"/>
    </location>
</feature>
<dbReference type="GO" id="GO:0005789">
    <property type="term" value="C:endoplasmic reticulum membrane"/>
    <property type="evidence" value="ECO:0007669"/>
    <property type="project" value="UniProtKB-SubCell"/>
</dbReference>
<dbReference type="PANTHER" id="PTHR32219:SF23">
    <property type="entry name" value="PROTON PUMP-INTERACTOR 1"/>
    <property type="match status" value="1"/>
</dbReference>
<keyword evidence="5" id="KW-0256">Endoplasmic reticulum</keyword>
<keyword evidence="8 12" id="KW-0472">Membrane</keyword>
<evidence type="ECO:0000256" key="1">
    <source>
        <dbReference type="ARBA" id="ARBA00004162"/>
    </source>
</evidence>
<dbReference type="PANTHER" id="PTHR32219">
    <property type="entry name" value="RNA-BINDING PROTEIN YLMH-RELATED"/>
    <property type="match status" value="1"/>
</dbReference>
<feature type="compositionally biased region" description="Basic and acidic residues" evidence="11">
    <location>
        <begin position="20"/>
        <end position="33"/>
    </location>
</feature>
<feature type="coiled-coil region" evidence="10">
    <location>
        <begin position="95"/>
        <end position="122"/>
    </location>
</feature>
<feature type="region of interest" description="Disordered" evidence="11">
    <location>
        <begin position="482"/>
        <end position="559"/>
    </location>
</feature>
<feature type="transmembrane region" description="Helical" evidence="12">
    <location>
        <begin position="591"/>
        <end position="613"/>
    </location>
</feature>
<keyword evidence="4 12" id="KW-0812">Transmembrane</keyword>
<keyword evidence="6 12" id="KW-1133">Transmembrane helix</keyword>
<feature type="compositionally biased region" description="Basic and acidic residues" evidence="11">
    <location>
        <begin position="373"/>
        <end position="386"/>
    </location>
</feature>
<feature type="compositionally biased region" description="Basic and acidic residues" evidence="11">
    <location>
        <begin position="550"/>
        <end position="559"/>
    </location>
</feature>
<sequence>MGVEVVKSGGFEVAPAPFEGKPETNGKVADKVAIKFGSHGEQPPKKAEESNNKNNVKISDVPKDAAEEWPAAKQIRSFYFVKYRHFDDPKIKAKLDVADKELEKLNKARSAVYEQLKAKRAERSELFDLLDPLKTERQGYNTKFDEKKKEMEPLQQALGKLRGNDGGNARGPAICSSEEELNNMIYSYQYRIQHESIPLTEEKQLLKEIRLLEGTRDKVIANEALRAKIKESMGQKDDIQGQVKLMGAGLDGVKKERQAISARINQLSEKVKAAKDEIQVLETELKTVTEKRDKAYSNIRELRKQRDETNSGFYNGRNVLNKARDLAAQKNIEELEALSNAEVEKFISLWCSKKNFREDYEKRLLPSLDARQLSRDGRMRNPEEKPLIAPEASQAKAAAPSQTEVAPKAKAKQQPKEEPVAAPKPDAAAQKTEKKAKEAVKVKNVAVADEDEDDEVYGLGKPQEEKKVDEAALREMRKQEEIAKAKQAMERKKKQAEKAAAKAAKRAQMEAEKKEKKEREKKAKKNGGEAVSEEVPEASEAEKEEIEAPVEEKPLKEKVLKEKPVRNRIRTRGGPETLPRAILKRKKATNYWIYAAPAVVVVLMLLVLGYYYVL</sequence>
<feature type="region of interest" description="Disordered" evidence="11">
    <location>
        <begin position="1"/>
        <end position="61"/>
    </location>
</feature>
<comment type="subcellular location">
    <subcellularLocation>
        <location evidence="1">Cell membrane</location>
        <topology evidence="1">Single-pass membrane protein</topology>
    </subcellularLocation>
    <subcellularLocation>
        <location evidence="2">Endoplasmic reticulum membrane</location>
        <topology evidence="2">Single-pass membrane protein</topology>
    </subcellularLocation>
</comment>
<feature type="coiled-coil region" evidence="10">
    <location>
        <begin position="222"/>
        <end position="305"/>
    </location>
</feature>
<evidence type="ECO:0000256" key="2">
    <source>
        <dbReference type="ARBA" id="ARBA00004389"/>
    </source>
</evidence>
<comment type="similarity">
    <text evidence="9">Belongs to the plant Proton pump-interactor protein family.</text>
</comment>
<feature type="compositionally biased region" description="Basic and acidic residues" evidence="11">
    <location>
        <begin position="482"/>
        <end position="500"/>
    </location>
</feature>
<reference evidence="13 14" key="1">
    <citation type="submission" date="2022-03" db="EMBL/GenBank/DDBJ databases">
        <authorList>
            <person name="Macdonald S."/>
            <person name="Ahmed S."/>
            <person name="Newling K."/>
        </authorList>
    </citation>
    <scope>NUCLEOTIDE SEQUENCE [LARGE SCALE GENOMIC DNA]</scope>
</reference>
<evidence type="ECO:0000256" key="10">
    <source>
        <dbReference type="SAM" id="Coils"/>
    </source>
</evidence>
<dbReference type="EMBL" id="CAKOAT010203155">
    <property type="protein sequence ID" value="CAH8355106.1"/>
    <property type="molecule type" value="Genomic_DNA"/>
</dbReference>
<evidence type="ECO:0000256" key="5">
    <source>
        <dbReference type="ARBA" id="ARBA00022824"/>
    </source>
</evidence>
<dbReference type="Proteomes" id="UP001642260">
    <property type="component" value="Unassembled WGS sequence"/>
</dbReference>
<protein>
    <recommendedName>
        <fullName evidence="15">Proton pump-interactor 1</fullName>
    </recommendedName>
</protein>
<proteinExistence type="inferred from homology"/>
<dbReference type="GO" id="GO:0005886">
    <property type="term" value="C:plasma membrane"/>
    <property type="evidence" value="ECO:0007669"/>
    <property type="project" value="UniProtKB-SubCell"/>
</dbReference>
<evidence type="ECO:0000313" key="14">
    <source>
        <dbReference type="Proteomes" id="UP001642260"/>
    </source>
</evidence>
<dbReference type="AlphaFoldDB" id="A0ABC8KHA7"/>
<keyword evidence="3" id="KW-1003">Cell membrane</keyword>
<evidence type="ECO:0000256" key="12">
    <source>
        <dbReference type="SAM" id="Phobius"/>
    </source>
</evidence>
<evidence type="ECO:0008006" key="15">
    <source>
        <dbReference type="Google" id="ProtNLM"/>
    </source>
</evidence>
<evidence type="ECO:0000256" key="3">
    <source>
        <dbReference type="ARBA" id="ARBA00022475"/>
    </source>
</evidence>
<feature type="compositionally biased region" description="Acidic residues" evidence="11">
    <location>
        <begin position="531"/>
        <end position="549"/>
    </location>
</feature>
<accession>A0ABC8KHA7</accession>
<organism evidence="13 14">
    <name type="scientific">Eruca vesicaria subsp. sativa</name>
    <name type="common">Garden rocket</name>
    <name type="synonym">Eruca sativa</name>
    <dbReference type="NCBI Taxonomy" id="29727"/>
    <lineage>
        <taxon>Eukaryota</taxon>
        <taxon>Viridiplantae</taxon>
        <taxon>Streptophyta</taxon>
        <taxon>Embryophyta</taxon>
        <taxon>Tracheophyta</taxon>
        <taxon>Spermatophyta</taxon>
        <taxon>Magnoliopsida</taxon>
        <taxon>eudicotyledons</taxon>
        <taxon>Gunneridae</taxon>
        <taxon>Pentapetalae</taxon>
        <taxon>rosids</taxon>
        <taxon>malvids</taxon>
        <taxon>Brassicales</taxon>
        <taxon>Brassicaceae</taxon>
        <taxon>Brassiceae</taxon>
        <taxon>Eruca</taxon>
    </lineage>
</organism>
<gene>
    <name evidence="13" type="ORF">ERUC_LOCUS20861</name>
</gene>
<evidence type="ECO:0000256" key="8">
    <source>
        <dbReference type="ARBA" id="ARBA00023136"/>
    </source>
</evidence>
<feature type="compositionally biased region" description="Basic and acidic residues" evidence="11">
    <location>
        <begin position="431"/>
        <end position="441"/>
    </location>
</feature>
<evidence type="ECO:0000256" key="9">
    <source>
        <dbReference type="ARBA" id="ARBA00038080"/>
    </source>
</evidence>